<accession>A0A1I6HFB0</accession>
<name>A0A1I6HFB0_9RHOB</name>
<dbReference type="AlphaFoldDB" id="A0A1I6HFB0"/>
<feature type="transmembrane region" description="Helical" evidence="2">
    <location>
        <begin position="21"/>
        <end position="40"/>
    </location>
</feature>
<feature type="transmembrane region" description="Helical" evidence="2">
    <location>
        <begin position="165"/>
        <end position="186"/>
    </location>
</feature>
<evidence type="ECO:0000313" key="3">
    <source>
        <dbReference type="EMBL" id="SFR53139.1"/>
    </source>
</evidence>
<feature type="transmembrane region" description="Helical" evidence="2">
    <location>
        <begin position="192"/>
        <end position="213"/>
    </location>
</feature>
<dbReference type="EMBL" id="FOYP01000002">
    <property type="protein sequence ID" value="SFR53139.1"/>
    <property type="molecule type" value="Genomic_DNA"/>
</dbReference>
<keyword evidence="1" id="KW-0813">Transport</keyword>
<feature type="transmembrane region" description="Helical" evidence="2">
    <location>
        <begin position="285"/>
        <end position="305"/>
    </location>
</feature>
<evidence type="ECO:0000313" key="4">
    <source>
        <dbReference type="Proteomes" id="UP000199478"/>
    </source>
</evidence>
<feature type="transmembrane region" description="Helical" evidence="2">
    <location>
        <begin position="356"/>
        <end position="378"/>
    </location>
</feature>
<evidence type="ECO:0000256" key="2">
    <source>
        <dbReference type="SAM" id="Phobius"/>
    </source>
</evidence>
<organism evidence="3 4">
    <name type="scientific">Yoonia tamlensis</name>
    <dbReference type="NCBI Taxonomy" id="390270"/>
    <lineage>
        <taxon>Bacteria</taxon>
        <taxon>Pseudomonadati</taxon>
        <taxon>Pseudomonadota</taxon>
        <taxon>Alphaproteobacteria</taxon>
        <taxon>Rhodobacterales</taxon>
        <taxon>Paracoccaceae</taxon>
        <taxon>Yoonia</taxon>
    </lineage>
</organism>
<dbReference type="Proteomes" id="UP000199478">
    <property type="component" value="Unassembled WGS sequence"/>
</dbReference>
<proteinExistence type="predicted"/>
<dbReference type="PANTHER" id="PTHR43298">
    <property type="entry name" value="MULTIDRUG RESISTANCE PROTEIN NORM-RELATED"/>
    <property type="match status" value="1"/>
</dbReference>
<dbReference type="RefSeq" id="WP_090200978.1">
    <property type="nucleotide sequence ID" value="NZ_FOYP01000002.1"/>
</dbReference>
<dbReference type="Pfam" id="PF01554">
    <property type="entry name" value="MatE"/>
    <property type="match status" value="2"/>
</dbReference>
<evidence type="ECO:0000256" key="1">
    <source>
        <dbReference type="ARBA" id="ARBA00022448"/>
    </source>
</evidence>
<feature type="transmembrane region" description="Helical" evidence="2">
    <location>
        <begin position="390"/>
        <end position="413"/>
    </location>
</feature>
<feature type="transmembrane region" description="Helical" evidence="2">
    <location>
        <begin position="243"/>
        <end position="265"/>
    </location>
</feature>
<feature type="transmembrane region" description="Helical" evidence="2">
    <location>
        <begin position="46"/>
        <end position="70"/>
    </location>
</feature>
<gene>
    <name evidence="3" type="ORF">SAMN04488005_2631</name>
</gene>
<dbReference type="InterPro" id="IPR002528">
    <property type="entry name" value="MATE_fam"/>
</dbReference>
<dbReference type="OrthoDB" id="9780160at2"/>
<protein>
    <submittedName>
        <fullName evidence="3">Putative efflux protein, MATE family</fullName>
    </submittedName>
</protein>
<reference evidence="4" key="1">
    <citation type="submission" date="2016-10" db="EMBL/GenBank/DDBJ databases">
        <authorList>
            <person name="Varghese N."/>
            <person name="Submissions S."/>
        </authorList>
    </citation>
    <scope>NUCLEOTIDE SEQUENCE [LARGE SCALE GENOMIC DNA]</scope>
    <source>
        <strain evidence="4">DSM 26879</strain>
    </source>
</reference>
<feature type="transmembrane region" description="Helical" evidence="2">
    <location>
        <begin position="91"/>
        <end position="112"/>
    </location>
</feature>
<dbReference type="PANTHER" id="PTHR43298:SF2">
    <property type="entry name" value="FMN_FAD EXPORTER YEEO-RELATED"/>
    <property type="match status" value="1"/>
</dbReference>
<dbReference type="GO" id="GO:0042910">
    <property type="term" value="F:xenobiotic transmembrane transporter activity"/>
    <property type="evidence" value="ECO:0007669"/>
    <property type="project" value="InterPro"/>
</dbReference>
<dbReference type="GO" id="GO:0005886">
    <property type="term" value="C:plasma membrane"/>
    <property type="evidence" value="ECO:0007669"/>
    <property type="project" value="TreeGrafter"/>
</dbReference>
<dbReference type="InterPro" id="IPR050222">
    <property type="entry name" value="MATE_MdtK"/>
</dbReference>
<feature type="transmembrane region" description="Helical" evidence="2">
    <location>
        <begin position="419"/>
        <end position="438"/>
    </location>
</feature>
<keyword evidence="4" id="KW-1185">Reference proteome</keyword>
<feature type="transmembrane region" description="Helical" evidence="2">
    <location>
        <begin position="132"/>
        <end position="153"/>
    </location>
</feature>
<feature type="transmembrane region" description="Helical" evidence="2">
    <location>
        <begin position="325"/>
        <end position="344"/>
    </location>
</feature>
<keyword evidence="2" id="KW-1133">Transmembrane helix</keyword>
<keyword evidence="2" id="KW-0472">Membrane</keyword>
<dbReference type="GO" id="GO:0015297">
    <property type="term" value="F:antiporter activity"/>
    <property type="evidence" value="ECO:0007669"/>
    <property type="project" value="InterPro"/>
</dbReference>
<sequence>MSAPASQTPTTAAIFQMAWPLTLKAMMLHGIIVIDAYLVSGLGEQALAAMGLAASLGGMLLGILFAFSSATQIRLAQAFGSGRPVALKTGFYAGVIINLATSLIGLGFVLLFGARIIGNLAHTPEIATQAQAYLYVFLCVVLIEAVGQCLGSYFNGCGDTKTPFYSYLIALPVNVTVSYVLIYGLYGFPALGVVGAAVGTVIAAIARTLFMGVRFYKATRAYRNVAGWLHGTLLASIKRHLKFAAPIAGTFVSMTMATNICAMIYAKMSINDFAAMTLISPWVQVAGTFGIAWAQATGISVAQLLAKDTPSAALDEFLSRAWRMAFVAAGVVSFSYLVLIMWSGQIYADLQDETRAALYSFLPILLVLPFPKGSNAICGQTLRAGGDTVYVMNIFIVGSWFCKVPLTALFVLYLELPVLWIFALFLVEELVKFPLFHLRFYAGKWKLGGKDD</sequence>
<dbReference type="STRING" id="390270.SAMN04488005_2631"/>
<keyword evidence="2" id="KW-0812">Transmembrane</keyword>